<sequence>MSENYVHAAEEILKAKQAELLNMLKIEKKRKGVSFVQPLRISAVLEFVRDGHRPRRRVDFTDDVGSDLLLFQPKATRTEDN</sequence>
<keyword evidence="2" id="KW-1185">Reference proteome</keyword>
<accession>A0A7R9GJG8</accession>
<gene>
    <name evidence="1" type="ORF">NMOB1V02_LOCUS11008</name>
</gene>
<dbReference type="EMBL" id="CAJPEX010005331">
    <property type="protein sequence ID" value="CAG0923544.1"/>
    <property type="molecule type" value="Genomic_DNA"/>
</dbReference>
<evidence type="ECO:0000313" key="2">
    <source>
        <dbReference type="Proteomes" id="UP000678499"/>
    </source>
</evidence>
<name>A0A7R9GJG8_9CRUS</name>
<evidence type="ECO:0000313" key="1">
    <source>
        <dbReference type="EMBL" id="CAD7283392.1"/>
    </source>
</evidence>
<protein>
    <submittedName>
        <fullName evidence="1">Uncharacterized protein</fullName>
    </submittedName>
</protein>
<dbReference type="EMBL" id="OA887368">
    <property type="protein sequence ID" value="CAD7283392.1"/>
    <property type="molecule type" value="Genomic_DNA"/>
</dbReference>
<proteinExistence type="predicted"/>
<organism evidence="1">
    <name type="scientific">Notodromas monacha</name>
    <dbReference type="NCBI Taxonomy" id="399045"/>
    <lineage>
        <taxon>Eukaryota</taxon>
        <taxon>Metazoa</taxon>
        <taxon>Ecdysozoa</taxon>
        <taxon>Arthropoda</taxon>
        <taxon>Crustacea</taxon>
        <taxon>Oligostraca</taxon>
        <taxon>Ostracoda</taxon>
        <taxon>Podocopa</taxon>
        <taxon>Podocopida</taxon>
        <taxon>Cypridocopina</taxon>
        <taxon>Cypridoidea</taxon>
        <taxon>Cyprididae</taxon>
        <taxon>Notodromas</taxon>
    </lineage>
</organism>
<reference evidence="1" key="1">
    <citation type="submission" date="2020-11" db="EMBL/GenBank/DDBJ databases">
        <authorList>
            <person name="Tran Van P."/>
        </authorList>
    </citation>
    <scope>NUCLEOTIDE SEQUENCE</scope>
</reference>
<dbReference type="AlphaFoldDB" id="A0A7R9GJG8"/>
<dbReference type="Proteomes" id="UP000678499">
    <property type="component" value="Unassembled WGS sequence"/>
</dbReference>